<protein>
    <submittedName>
        <fullName evidence="1">Uncharacterized protein</fullName>
    </submittedName>
</protein>
<dbReference type="EMBL" id="JACGWJ010000013">
    <property type="protein sequence ID" value="KAL0378202.1"/>
    <property type="molecule type" value="Genomic_DNA"/>
</dbReference>
<evidence type="ECO:0000313" key="1">
    <source>
        <dbReference type="EMBL" id="KAL0378202.1"/>
    </source>
</evidence>
<organism evidence="1">
    <name type="scientific">Sesamum radiatum</name>
    <name type="common">Black benniseed</name>
    <dbReference type="NCBI Taxonomy" id="300843"/>
    <lineage>
        <taxon>Eukaryota</taxon>
        <taxon>Viridiplantae</taxon>
        <taxon>Streptophyta</taxon>
        <taxon>Embryophyta</taxon>
        <taxon>Tracheophyta</taxon>
        <taxon>Spermatophyta</taxon>
        <taxon>Magnoliopsida</taxon>
        <taxon>eudicotyledons</taxon>
        <taxon>Gunneridae</taxon>
        <taxon>Pentapetalae</taxon>
        <taxon>asterids</taxon>
        <taxon>lamiids</taxon>
        <taxon>Lamiales</taxon>
        <taxon>Pedaliaceae</taxon>
        <taxon>Sesamum</taxon>
    </lineage>
</organism>
<name>A0AAW2RDD3_SESRA</name>
<comment type="caution">
    <text evidence="1">The sequence shown here is derived from an EMBL/GenBank/DDBJ whole genome shotgun (WGS) entry which is preliminary data.</text>
</comment>
<reference evidence="1" key="2">
    <citation type="journal article" date="2024" name="Plant">
        <title>Genomic evolution and insights into agronomic trait innovations of Sesamum species.</title>
        <authorList>
            <person name="Miao H."/>
            <person name="Wang L."/>
            <person name="Qu L."/>
            <person name="Liu H."/>
            <person name="Sun Y."/>
            <person name="Le M."/>
            <person name="Wang Q."/>
            <person name="Wei S."/>
            <person name="Zheng Y."/>
            <person name="Lin W."/>
            <person name="Duan Y."/>
            <person name="Cao H."/>
            <person name="Xiong S."/>
            <person name="Wang X."/>
            <person name="Wei L."/>
            <person name="Li C."/>
            <person name="Ma Q."/>
            <person name="Ju M."/>
            <person name="Zhao R."/>
            <person name="Li G."/>
            <person name="Mu C."/>
            <person name="Tian Q."/>
            <person name="Mei H."/>
            <person name="Zhang T."/>
            <person name="Gao T."/>
            <person name="Zhang H."/>
        </authorList>
    </citation>
    <scope>NUCLEOTIDE SEQUENCE</scope>
    <source>
        <strain evidence="1">G02</strain>
    </source>
</reference>
<dbReference type="AlphaFoldDB" id="A0AAW2RDD3"/>
<sequence>MFPLKLVRSLVSGDNVTNNPLLLRIHHDDLDESDDNHCILTQSRTRIPLMLFAPTQELVKDTYRLASIARVIGMDLRPNPSLSHIIFSWPPPPPPPQPCPPSSSSSTSSSSWGSSFASSSSYSWSLPNDSVPLPFPSFTTASLSHLRLFATLSRGYFKLAFLKNNCGPLEKIESLSNNNWHCTSLSLFASRTGEMVESMDGFSKALLGAGWSLFKTNNKAMDFKDDDLEREVYLYRKLDVSRICNTKQMRIGNGDSGECSRVRELRLPSLDFRNVPLRILQYILLMTDDVFYLA</sequence>
<accession>A0AAW2RDD3</accession>
<proteinExistence type="predicted"/>
<gene>
    <name evidence="1" type="ORF">Sradi_3125700</name>
</gene>
<reference evidence="1" key="1">
    <citation type="submission" date="2020-06" db="EMBL/GenBank/DDBJ databases">
        <authorList>
            <person name="Li T."/>
            <person name="Hu X."/>
            <person name="Zhang T."/>
            <person name="Song X."/>
            <person name="Zhang H."/>
            <person name="Dai N."/>
            <person name="Sheng W."/>
            <person name="Hou X."/>
            <person name="Wei L."/>
        </authorList>
    </citation>
    <scope>NUCLEOTIDE SEQUENCE</scope>
    <source>
        <strain evidence="1">G02</strain>
        <tissue evidence="1">Leaf</tissue>
    </source>
</reference>